<dbReference type="RefSeq" id="WP_330092604.1">
    <property type="nucleotide sequence ID" value="NZ_JAUZMY010000015.1"/>
</dbReference>
<reference evidence="4 5" key="1">
    <citation type="submission" date="2023-08" db="EMBL/GenBank/DDBJ databases">
        <authorList>
            <person name="Girao M."/>
            <person name="Carvalho M.F."/>
        </authorList>
    </citation>
    <scope>NUCLEOTIDE SEQUENCE [LARGE SCALE GENOMIC DNA]</scope>
    <source>
        <strain evidence="4 5">CT-R113</strain>
    </source>
</reference>
<evidence type="ECO:0000313" key="5">
    <source>
        <dbReference type="Proteomes" id="UP001356095"/>
    </source>
</evidence>
<dbReference type="GO" id="GO:0005524">
    <property type="term" value="F:ATP binding"/>
    <property type="evidence" value="ECO:0007669"/>
    <property type="project" value="UniProtKB-KW"/>
</dbReference>
<evidence type="ECO:0000256" key="1">
    <source>
        <dbReference type="ARBA" id="ARBA00022741"/>
    </source>
</evidence>
<dbReference type="InterPro" id="IPR015854">
    <property type="entry name" value="ABC_transpr_LolD-like"/>
</dbReference>
<gene>
    <name evidence="4" type="ORF">Q8791_16505</name>
</gene>
<dbReference type="PANTHER" id="PTHR24220">
    <property type="entry name" value="IMPORT ATP-BINDING PROTEIN"/>
    <property type="match status" value="1"/>
</dbReference>
<dbReference type="EMBL" id="JAUZMY010000015">
    <property type="protein sequence ID" value="MEE2038826.1"/>
    <property type="molecule type" value="Genomic_DNA"/>
</dbReference>
<name>A0ABU7K9A8_9ACTN</name>
<keyword evidence="2 4" id="KW-0067">ATP-binding</keyword>
<keyword evidence="1" id="KW-0547">Nucleotide-binding</keyword>
<dbReference type="Proteomes" id="UP001356095">
    <property type="component" value="Unassembled WGS sequence"/>
</dbReference>
<dbReference type="InterPro" id="IPR017871">
    <property type="entry name" value="ABC_transporter-like_CS"/>
</dbReference>
<evidence type="ECO:0000256" key="2">
    <source>
        <dbReference type="ARBA" id="ARBA00022840"/>
    </source>
</evidence>
<comment type="caution">
    <text evidence="4">The sequence shown here is derived from an EMBL/GenBank/DDBJ whole genome shotgun (WGS) entry which is preliminary data.</text>
</comment>
<keyword evidence="5" id="KW-1185">Reference proteome</keyword>
<dbReference type="Pfam" id="PF00005">
    <property type="entry name" value="ABC_tran"/>
    <property type="match status" value="1"/>
</dbReference>
<accession>A0ABU7K9A8</accession>
<organism evidence="4 5">
    <name type="scientific">Nocardiopsis codii</name>
    <dbReference type="NCBI Taxonomy" id="3065942"/>
    <lineage>
        <taxon>Bacteria</taxon>
        <taxon>Bacillati</taxon>
        <taxon>Actinomycetota</taxon>
        <taxon>Actinomycetes</taxon>
        <taxon>Streptosporangiales</taxon>
        <taxon>Nocardiopsidaceae</taxon>
        <taxon>Nocardiopsis</taxon>
    </lineage>
</organism>
<dbReference type="SMART" id="SM00382">
    <property type="entry name" value="AAA"/>
    <property type="match status" value="1"/>
</dbReference>
<evidence type="ECO:0000313" key="4">
    <source>
        <dbReference type="EMBL" id="MEE2038826.1"/>
    </source>
</evidence>
<dbReference type="PROSITE" id="PS50893">
    <property type="entry name" value="ABC_TRANSPORTER_2"/>
    <property type="match status" value="1"/>
</dbReference>
<proteinExistence type="predicted"/>
<evidence type="ECO:0000259" key="3">
    <source>
        <dbReference type="PROSITE" id="PS50893"/>
    </source>
</evidence>
<dbReference type="InterPro" id="IPR003439">
    <property type="entry name" value="ABC_transporter-like_ATP-bd"/>
</dbReference>
<feature type="domain" description="ABC transporter" evidence="3">
    <location>
        <begin position="2"/>
        <end position="230"/>
    </location>
</feature>
<dbReference type="PROSITE" id="PS00211">
    <property type="entry name" value="ABC_TRANSPORTER_1"/>
    <property type="match status" value="1"/>
</dbReference>
<dbReference type="Gene3D" id="3.40.50.300">
    <property type="entry name" value="P-loop containing nucleotide triphosphate hydrolases"/>
    <property type="match status" value="1"/>
</dbReference>
<dbReference type="PANTHER" id="PTHR24220:SF86">
    <property type="entry name" value="ABC TRANSPORTER ABCH.1"/>
    <property type="match status" value="1"/>
</dbReference>
<dbReference type="SUPFAM" id="SSF52540">
    <property type="entry name" value="P-loop containing nucleoside triphosphate hydrolases"/>
    <property type="match status" value="1"/>
</dbReference>
<sequence>MITAENLAKSFGSRVLWQDLHLTVGAGEMVALVGASGSGKTTLLNCLGLLDRPSGGRILFEGTDLTRLGPGGRRRFRRDRLGYLFQDYALIENATVRANLDVARRRGVRPDHARALERVGLAGREEERAHHLSGGEQQRVALARLMVKEPSLVLADEPTGALDGDNAAMVVDVLRQLSREGCAVVVATHNDGVRAACDRAFDVGSGREAERGDSAGWVVERAAERVGRAGRAEHANRR</sequence>
<protein>
    <submittedName>
        <fullName evidence="4">ATP-binding cassette domain-containing protein</fullName>
    </submittedName>
</protein>
<dbReference type="InterPro" id="IPR003593">
    <property type="entry name" value="AAA+_ATPase"/>
</dbReference>
<dbReference type="InterPro" id="IPR027417">
    <property type="entry name" value="P-loop_NTPase"/>
</dbReference>